<dbReference type="GO" id="GO:0005886">
    <property type="term" value="C:plasma membrane"/>
    <property type="evidence" value="ECO:0007669"/>
    <property type="project" value="UniProtKB-SubCell"/>
</dbReference>
<dbReference type="RefSeq" id="WP_169405494.1">
    <property type="nucleotide sequence ID" value="NZ_JAADJU010000017.1"/>
</dbReference>
<keyword evidence="11" id="KW-1185">Reference proteome</keyword>
<keyword evidence="2" id="KW-1003">Cell membrane</keyword>
<dbReference type="AlphaFoldDB" id="A0A848MPS8"/>
<accession>A0A848MPS8</accession>
<evidence type="ECO:0000256" key="4">
    <source>
        <dbReference type="ARBA" id="ARBA00022649"/>
    </source>
</evidence>
<keyword evidence="5" id="KW-0812">Transmembrane</keyword>
<name>A0A848MPS8_9GAMM</name>
<evidence type="ECO:0000256" key="8">
    <source>
        <dbReference type="RuleBase" id="RU221113"/>
    </source>
</evidence>
<evidence type="ECO:0000313" key="9">
    <source>
        <dbReference type="EMBL" id="NMP29784.1"/>
    </source>
</evidence>
<protein>
    <submittedName>
        <fullName evidence="10">Hok/Gef family protein</fullName>
    </submittedName>
</protein>
<keyword evidence="6" id="KW-1133">Transmembrane helix</keyword>
<comment type="similarity">
    <text evidence="8">Belongs to the hok/gef family.</text>
</comment>
<evidence type="ECO:0000256" key="5">
    <source>
        <dbReference type="ARBA" id="ARBA00022692"/>
    </source>
</evidence>
<dbReference type="PRINTS" id="PR00281">
    <property type="entry name" value="HOKGEFTOXIC"/>
</dbReference>
<evidence type="ECO:0000256" key="6">
    <source>
        <dbReference type="ARBA" id="ARBA00022989"/>
    </source>
</evidence>
<evidence type="ECO:0000256" key="2">
    <source>
        <dbReference type="ARBA" id="ARBA00022475"/>
    </source>
</evidence>
<evidence type="ECO:0000256" key="1">
    <source>
        <dbReference type="ARBA" id="ARBA00004377"/>
    </source>
</evidence>
<evidence type="ECO:0000313" key="10">
    <source>
        <dbReference type="EMBL" id="NMP29785.1"/>
    </source>
</evidence>
<keyword evidence="3" id="KW-0997">Cell inner membrane</keyword>
<organism evidence="10 11">
    <name type="scientific">Rouxiella aceris</name>
    <dbReference type="NCBI Taxonomy" id="2703884"/>
    <lineage>
        <taxon>Bacteria</taxon>
        <taxon>Pseudomonadati</taxon>
        <taxon>Pseudomonadota</taxon>
        <taxon>Gammaproteobacteria</taxon>
        <taxon>Enterobacterales</taxon>
        <taxon>Yersiniaceae</taxon>
        <taxon>Rouxiella</taxon>
    </lineage>
</organism>
<comment type="subcellular location">
    <subcellularLocation>
        <location evidence="1 8">Cell inner membrane</location>
        <topology evidence="1 8">Single-pass membrane protein</topology>
    </subcellularLocation>
</comment>
<keyword evidence="4" id="KW-1277">Toxin-antitoxin system</keyword>
<dbReference type="Pfam" id="PF01848">
    <property type="entry name" value="HOK_GEF"/>
    <property type="match status" value="1"/>
</dbReference>
<comment type="caution">
    <text evidence="10">The sequence shown here is derived from an EMBL/GenBank/DDBJ whole genome shotgun (WGS) entry which is preliminary data.</text>
</comment>
<gene>
    <name evidence="9" type="ORF">GW590_23340</name>
    <name evidence="10" type="ORF">GW590_23345</name>
</gene>
<evidence type="ECO:0000313" key="11">
    <source>
        <dbReference type="Proteomes" id="UP000585363"/>
    </source>
</evidence>
<dbReference type="InterPro" id="IPR000021">
    <property type="entry name" value="Hok/gef_toxin"/>
</dbReference>
<evidence type="ECO:0000256" key="3">
    <source>
        <dbReference type="ARBA" id="ARBA00022519"/>
    </source>
</evidence>
<dbReference type="Proteomes" id="UP000585363">
    <property type="component" value="Unassembled WGS sequence"/>
</dbReference>
<evidence type="ECO:0000256" key="7">
    <source>
        <dbReference type="ARBA" id="ARBA00023136"/>
    </source>
</evidence>
<dbReference type="EMBL" id="JAADJU010000017">
    <property type="protein sequence ID" value="NMP29785.1"/>
    <property type="molecule type" value="Genomic_DNA"/>
</dbReference>
<reference evidence="10 11" key="1">
    <citation type="submission" date="2020-01" db="EMBL/GenBank/DDBJ databases">
        <authorList>
            <person name="Lee S.D."/>
        </authorList>
    </citation>
    <scope>NUCLEOTIDE SEQUENCE [LARGE SCALE GENOMIC DNA]</scope>
    <source>
        <strain evidence="10 11">SAP-1</strain>
    </source>
</reference>
<dbReference type="EMBL" id="JAADJU010000017">
    <property type="protein sequence ID" value="NMP29784.1"/>
    <property type="molecule type" value="Genomic_DNA"/>
</dbReference>
<proteinExistence type="inferred from homology"/>
<sequence length="50" mass="5712">MPQKIVLWCWITSCLTVLVFAWMVRDSLCELHIKRGNTEVAVILAYGSES</sequence>
<keyword evidence="7" id="KW-0472">Membrane</keyword>
<reference evidence="10 11" key="2">
    <citation type="submission" date="2020-06" db="EMBL/GenBank/DDBJ databases">
        <title>Polyphasic characterization of a Rahnella strain isolated from tree sap.</title>
        <authorList>
            <person name="Kim I.S."/>
        </authorList>
    </citation>
    <scope>NUCLEOTIDE SEQUENCE [LARGE SCALE GENOMIC DNA]</scope>
    <source>
        <strain evidence="10 11">SAP-1</strain>
    </source>
</reference>